<proteinExistence type="predicted"/>
<dbReference type="Proteomes" id="UP001146120">
    <property type="component" value="Unassembled WGS sequence"/>
</dbReference>
<reference evidence="1" key="1">
    <citation type="submission" date="2022-11" db="EMBL/GenBank/DDBJ databases">
        <authorList>
            <person name="Morgan W.R."/>
            <person name="Tartar A."/>
        </authorList>
    </citation>
    <scope>NUCLEOTIDE SEQUENCE</scope>
    <source>
        <strain evidence="1">ARSEF 373</strain>
    </source>
</reference>
<dbReference type="AlphaFoldDB" id="A0AAV2YTW6"/>
<keyword evidence="2" id="KW-1185">Reference proteome</keyword>
<evidence type="ECO:0000313" key="2">
    <source>
        <dbReference type="Proteomes" id="UP001146120"/>
    </source>
</evidence>
<name>A0AAV2YTW6_9STRA</name>
<evidence type="ECO:0000313" key="1">
    <source>
        <dbReference type="EMBL" id="DAZ97726.1"/>
    </source>
</evidence>
<sequence length="68" mass="7728">MNTSNMAWMLDPRPGYEKMYEYNLDEDGEVQRSADSTWRDLTGRDGLPGFEVRSAALDLVLNQDSGLE</sequence>
<organism evidence="1 2">
    <name type="scientific">Lagenidium giganteum</name>
    <dbReference type="NCBI Taxonomy" id="4803"/>
    <lineage>
        <taxon>Eukaryota</taxon>
        <taxon>Sar</taxon>
        <taxon>Stramenopiles</taxon>
        <taxon>Oomycota</taxon>
        <taxon>Peronosporomycetes</taxon>
        <taxon>Pythiales</taxon>
        <taxon>Pythiaceae</taxon>
    </lineage>
</organism>
<protein>
    <submittedName>
        <fullName evidence="1">Uncharacterized protein</fullName>
    </submittedName>
</protein>
<reference evidence="1" key="2">
    <citation type="journal article" date="2023" name="Microbiol Resour">
        <title>Decontamination and Annotation of the Draft Genome Sequence of the Oomycete Lagenidium giganteum ARSEF 373.</title>
        <authorList>
            <person name="Morgan W.R."/>
            <person name="Tartar A."/>
        </authorList>
    </citation>
    <scope>NUCLEOTIDE SEQUENCE</scope>
    <source>
        <strain evidence="1">ARSEF 373</strain>
    </source>
</reference>
<dbReference type="EMBL" id="DAKRPA010000127">
    <property type="protein sequence ID" value="DAZ97726.1"/>
    <property type="molecule type" value="Genomic_DNA"/>
</dbReference>
<gene>
    <name evidence="1" type="ORF">N0F65_009625</name>
</gene>
<comment type="caution">
    <text evidence="1">The sequence shown here is derived from an EMBL/GenBank/DDBJ whole genome shotgun (WGS) entry which is preliminary data.</text>
</comment>
<accession>A0AAV2YTW6</accession>